<dbReference type="PROSITE" id="PS51257">
    <property type="entry name" value="PROKAR_LIPOPROTEIN"/>
    <property type="match status" value="1"/>
</dbReference>
<keyword evidence="5" id="KW-1185">Reference proteome</keyword>
<dbReference type="Pfam" id="PF05036">
    <property type="entry name" value="SPOR"/>
    <property type="match status" value="1"/>
</dbReference>
<dbReference type="OrthoDB" id="7388953at2"/>
<organism evidence="4 5">
    <name type="scientific">Pelagerythrobacter aerophilus</name>
    <dbReference type="NCBI Taxonomy" id="2306995"/>
    <lineage>
        <taxon>Bacteria</taxon>
        <taxon>Pseudomonadati</taxon>
        <taxon>Pseudomonadota</taxon>
        <taxon>Alphaproteobacteria</taxon>
        <taxon>Sphingomonadales</taxon>
        <taxon>Erythrobacteraceae</taxon>
        <taxon>Pelagerythrobacter</taxon>
    </lineage>
</organism>
<keyword evidence="1" id="KW-0802">TPR repeat</keyword>
<evidence type="ECO:0000256" key="1">
    <source>
        <dbReference type="PROSITE-ProRule" id="PRU00339"/>
    </source>
</evidence>
<dbReference type="PROSITE" id="PS51724">
    <property type="entry name" value="SPOR"/>
    <property type="match status" value="1"/>
</dbReference>
<dbReference type="InterPro" id="IPR019734">
    <property type="entry name" value="TPR_rpt"/>
</dbReference>
<evidence type="ECO:0000259" key="3">
    <source>
        <dbReference type="PROSITE" id="PS51724"/>
    </source>
</evidence>
<feature type="chain" id="PRO_5019135955" evidence="2">
    <location>
        <begin position="26"/>
        <end position="461"/>
    </location>
</feature>
<accession>A0A418NH26</accession>
<evidence type="ECO:0000256" key="2">
    <source>
        <dbReference type="SAM" id="SignalP"/>
    </source>
</evidence>
<dbReference type="Gene3D" id="1.25.40.10">
    <property type="entry name" value="Tetratricopeptide repeat domain"/>
    <property type="match status" value="1"/>
</dbReference>
<reference evidence="4 5" key="1">
    <citation type="submission" date="2018-08" db="EMBL/GenBank/DDBJ databases">
        <title>Altererythrobacter sp.Ery1 and Ery12, the genome sequencing of novel strains in genus Alterythrobacter.</title>
        <authorList>
            <person name="Cheng H."/>
            <person name="Wu Y.-H."/>
            <person name="Fang C."/>
            <person name="Xu X.-W."/>
        </authorList>
    </citation>
    <scope>NUCLEOTIDE SEQUENCE [LARGE SCALE GENOMIC DNA]</scope>
    <source>
        <strain evidence="4 5">Ery1</strain>
    </source>
</reference>
<evidence type="ECO:0000313" key="4">
    <source>
        <dbReference type="EMBL" id="RIV77953.1"/>
    </source>
</evidence>
<dbReference type="InterPro" id="IPR036680">
    <property type="entry name" value="SPOR-like_sf"/>
</dbReference>
<feature type="repeat" description="TPR" evidence="1">
    <location>
        <begin position="69"/>
        <end position="102"/>
    </location>
</feature>
<keyword evidence="2" id="KW-0732">Signal</keyword>
<comment type="caution">
    <text evidence="4">The sequence shown here is derived from an EMBL/GenBank/DDBJ whole genome shotgun (WGS) entry which is preliminary data.</text>
</comment>
<feature type="domain" description="SPOR" evidence="3">
    <location>
        <begin position="362"/>
        <end position="445"/>
    </location>
</feature>
<dbReference type="Proteomes" id="UP000285092">
    <property type="component" value="Unassembled WGS sequence"/>
</dbReference>
<dbReference type="EMBL" id="QXFK01000016">
    <property type="protein sequence ID" value="RIV77953.1"/>
    <property type="molecule type" value="Genomic_DNA"/>
</dbReference>
<dbReference type="InterPro" id="IPR011990">
    <property type="entry name" value="TPR-like_helical_dom_sf"/>
</dbReference>
<proteinExistence type="predicted"/>
<dbReference type="GO" id="GO:0042834">
    <property type="term" value="F:peptidoglycan binding"/>
    <property type="evidence" value="ECO:0007669"/>
    <property type="project" value="InterPro"/>
</dbReference>
<dbReference type="Gene3D" id="3.30.70.1070">
    <property type="entry name" value="Sporulation related repeat"/>
    <property type="match status" value="1"/>
</dbReference>
<evidence type="ECO:0000313" key="5">
    <source>
        <dbReference type="Proteomes" id="UP000285092"/>
    </source>
</evidence>
<dbReference type="AlphaFoldDB" id="A0A418NH26"/>
<dbReference type="SUPFAM" id="SSF110997">
    <property type="entry name" value="Sporulation related repeat"/>
    <property type="match status" value="1"/>
</dbReference>
<dbReference type="SUPFAM" id="SSF48452">
    <property type="entry name" value="TPR-like"/>
    <property type="match status" value="1"/>
</dbReference>
<dbReference type="PROSITE" id="PS50005">
    <property type="entry name" value="TPR"/>
    <property type="match status" value="1"/>
</dbReference>
<dbReference type="InterPro" id="IPR007730">
    <property type="entry name" value="SPOR-like_dom"/>
</dbReference>
<sequence length="461" mass="47781">MIRTAKTTRLAVLALTTALATSALSGCTTKAAPPATLSASKAQSALGEGEASKAVSHAEAAVLAAPRNAQYRAMLGAAYLEAGRFQSAATSFQDAMSLGDNSPRTALSYALAQTAVGNYPKAVAVLDDWRDDLDPADLGLALALAGRPDEGSSVLANALRSGQNTAKVRQNLAYAYALQGNWRAARLMAAEDVPADQLGARMGEWARAVQPEMYQVRVAKLLGAPVVRDAGQPIGLALSNHPSSEQLAAEAAALAQPPAHETPAVLASAAPAGELEPIDPTPQLAVASPEVAAPADVHSAFAAPAPAGATPAQITESMVAFISNPVVQKMPARYGVEVAPARESRIASRVPAAADTPAAALAAADGKHLVQLGSFASREGARRAWGIYAREYPGLDRYRMVITEAQVRGKTYYRVSAGGLERADARSMCSTVKARGQGCFAWAEGRPLPGAVDTSVRMARR</sequence>
<protein>
    <submittedName>
        <fullName evidence="4">SPOR domain-containing protein</fullName>
    </submittedName>
</protein>
<gene>
    <name evidence="4" type="ORF">D2V04_08625</name>
</gene>
<feature type="signal peptide" evidence="2">
    <location>
        <begin position="1"/>
        <end position="25"/>
    </location>
</feature>
<dbReference type="RefSeq" id="WP_119513090.1">
    <property type="nucleotide sequence ID" value="NZ_QXFK01000016.1"/>
</dbReference>
<name>A0A418NH26_9SPHN</name>